<dbReference type="EMBL" id="FOFG01000004">
    <property type="protein sequence ID" value="SEQ42064.1"/>
    <property type="molecule type" value="Genomic_DNA"/>
</dbReference>
<dbReference type="PANTHER" id="PTHR43774">
    <property type="entry name" value="PEPTIDE METHIONINE SULFOXIDE REDUCTASE"/>
    <property type="match status" value="1"/>
</dbReference>
<accession>A0A1H9FW42</accession>
<dbReference type="HAMAP" id="MF_01401">
    <property type="entry name" value="MsrA"/>
    <property type="match status" value="1"/>
</dbReference>
<dbReference type="NCBIfam" id="TIGR00401">
    <property type="entry name" value="msrA"/>
    <property type="match status" value="1"/>
</dbReference>
<evidence type="ECO:0000259" key="5">
    <source>
        <dbReference type="Pfam" id="PF01625"/>
    </source>
</evidence>
<keyword evidence="1 4" id="KW-0560">Oxidoreductase</keyword>
<dbReference type="PANTHER" id="PTHR43774:SF1">
    <property type="entry name" value="PEPTIDE METHIONINE SULFOXIDE REDUCTASE MSRA 2"/>
    <property type="match status" value="1"/>
</dbReference>
<comment type="catalytic activity">
    <reaction evidence="2 4">
        <text>L-methionyl-[protein] + [thioredoxin]-disulfide + H2O = L-methionyl-(S)-S-oxide-[protein] + [thioredoxin]-dithiol</text>
        <dbReference type="Rhea" id="RHEA:14217"/>
        <dbReference type="Rhea" id="RHEA-COMP:10698"/>
        <dbReference type="Rhea" id="RHEA-COMP:10700"/>
        <dbReference type="Rhea" id="RHEA-COMP:12313"/>
        <dbReference type="Rhea" id="RHEA-COMP:12315"/>
        <dbReference type="ChEBI" id="CHEBI:15377"/>
        <dbReference type="ChEBI" id="CHEBI:16044"/>
        <dbReference type="ChEBI" id="CHEBI:29950"/>
        <dbReference type="ChEBI" id="CHEBI:44120"/>
        <dbReference type="ChEBI" id="CHEBI:50058"/>
        <dbReference type="EC" id="1.8.4.11"/>
    </reaction>
</comment>
<gene>
    <name evidence="4" type="primary">msrA</name>
    <name evidence="6" type="ORF">SAMN05216548_104228</name>
</gene>
<comment type="catalytic activity">
    <reaction evidence="3 4">
        <text>[thioredoxin]-disulfide + L-methionine + H2O = L-methionine (S)-S-oxide + [thioredoxin]-dithiol</text>
        <dbReference type="Rhea" id="RHEA:19993"/>
        <dbReference type="Rhea" id="RHEA-COMP:10698"/>
        <dbReference type="Rhea" id="RHEA-COMP:10700"/>
        <dbReference type="ChEBI" id="CHEBI:15377"/>
        <dbReference type="ChEBI" id="CHEBI:29950"/>
        <dbReference type="ChEBI" id="CHEBI:50058"/>
        <dbReference type="ChEBI" id="CHEBI:57844"/>
        <dbReference type="ChEBI" id="CHEBI:58772"/>
        <dbReference type="EC" id="1.8.4.11"/>
    </reaction>
</comment>
<feature type="domain" description="Peptide methionine sulphoxide reductase MsrA" evidence="5">
    <location>
        <begin position="66"/>
        <end position="218"/>
    </location>
</feature>
<evidence type="ECO:0000256" key="4">
    <source>
        <dbReference type="HAMAP-Rule" id="MF_01401"/>
    </source>
</evidence>
<sequence>MAKHMSPLSKSRFPKLVGAGVILPVVAGALMTALSGSLAAPPAFAAPAAVVPPPAQDLRPARGLQTAVLAGGCFWGVQGVFEHVKGVRQAVDGYTGGSTASPTYEQVSSGRTGHAEAVEITYDPRQISYGEILRIFFSVAHDPTEKNRQGPDSGTQYRSAIFTTGPEQAKVARAYIAQLDGAKAFSRPVATEVAPLGTFWRAENYHQDYETLHPDAGYIVVNDAPMIANLKNVFPDRFRADPVQVQARAAAR</sequence>
<evidence type="ECO:0000256" key="3">
    <source>
        <dbReference type="ARBA" id="ARBA00048782"/>
    </source>
</evidence>
<reference evidence="6 7" key="1">
    <citation type="submission" date="2016-10" db="EMBL/GenBank/DDBJ databases">
        <authorList>
            <person name="de Groot N.N."/>
        </authorList>
    </citation>
    <scope>NUCLEOTIDE SEQUENCE [LARGE SCALE GENOMIC DNA]</scope>
    <source>
        <strain evidence="6 7">A52C2</strain>
    </source>
</reference>
<name>A0A1H9FW42_9HYPH</name>
<evidence type="ECO:0000313" key="7">
    <source>
        <dbReference type="Proteomes" id="UP000199647"/>
    </source>
</evidence>
<dbReference type="GO" id="GO:0008113">
    <property type="term" value="F:peptide-methionine (S)-S-oxide reductase activity"/>
    <property type="evidence" value="ECO:0007669"/>
    <property type="project" value="UniProtKB-UniRule"/>
</dbReference>
<dbReference type="Gene3D" id="3.30.1060.10">
    <property type="entry name" value="Peptide methionine sulphoxide reductase MsrA"/>
    <property type="match status" value="1"/>
</dbReference>
<dbReference type="InterPro" id="IPR036509">
    <property type="entry name" value="Met_Sox_Rdtase_MsrA_sf"/>
</dbReference>
<dbReference type="GO" id="GO:0033744">
    <property type="term" value="F:L-methionine:thioredoxin-disulfide S-oxidoreductase activity"/>
    <property type="evidence" value="ECO:0007669"/>
    <property type="project" value="RHEA"/>
</dbReference>
<dbReference type="InterPro" id="IPR002569">
    <property type="entry name" value="Met_Sox_Rdtase_MsrA_dom"/>
</dbReference>
<organism evidence="6 7">
    <name type="scientific">Faunimonas pinastri</name>
    <dbReference type="NCBI Taxonomy" id="1855383"/>
    <lineage>
        <taxon>Bacteria</taxon>
        <taxon>Pseudomonadati</taxon>
        <taxon>Pseudomonadota</taxon>
        <taxon>Alphaproteobacteria</taxon>
        <taxon>Hyphomicrobiales</taxon>
        <taxon>Afifellaceae</taxon>
        <taxon>Faunimonas</taxon>
    </lineage>
</organism>
<dbReference type="SUPFAM" id="SSF55068">
    <property type="entry name" value="Peptide methionine sulfoxide reductase"/>
    <property type="match status" value="1"/>
</dbReference>
<dbReference type="EC" id="1.8.4.11" evidence="4"/>
<comment type="function">
    <text evidence="4">Has an important function as a repair enzyme for proteins that have been inactivated by oxidation. Catalyzes the reversible oxidation-reduction of methionine sulfoxide in proteins to methionine.</text>
</comment>
<dbReference type="STRING" id="1855383.SAMN05216548_104228"/>
<evidence type="ECO:0000313" key="6">
    <source>
        <dbReference type="EMBL" id="SEQ42064.1"/>
    </source>
</evidence>
<keyword evidence="7" id="KW-1185">Reference proteome</keyword>
<evidence type="ECO:0000256" key="2">
    <source>
        <dbReference type="ARBA" id="ARBA00047806"/>
    </source>
</evidence>
<protein>
    <recommendedName>
        <fullName evidence="4">Peptide methionine sulfoxide reductase MsrA</fullName>
        <shortName evidence="4">Protein-methionine-S-oxide reductase</shortName>
        <ecNumber evidence="4">1.8.4.11</ecNumber>
    </recommendedName>
    <alternativeName>
        <fullName evidence="4">Peptide-methionine (S)-S-oxide reductase</fullName>
        <shortName evidence="4">Peptide Met(O) reductase</shortName>
    </alternativeName>
</protein>
<evidence type="ECO:0000256" key="1">
    <source>
        <dbReference type="ARBA" id="ARBA00023002"/>
    </source>
</evidence>
<comment type="similarity">
    <text evidence="4">Belongs to the MsrA Met sulfoxide reductase family.</text>
</comment>
<dbReference type="Proteomes" id="UP000199647">
    <property type="component" value="Unassembled WGS sequence"/>
</dbReference>
<dbReference type="AlphaFoldDB" id="A0A1H9FW42"/>
<dbReference type="Pfam" id="PF01625">
    <property type="entry name" value="PMSR"/>
    <property type="match status" value="1"/>
</dbReference>
<proteinExistence type="inferred from homology"/>
<feature type="active site" evidence="4">
    <location>
        <position position="73"/>
    </location>
</feature>